<dbReference type="FunFam" id="1.25.40.10:FF:000532">
    <property type="entry name" value="Clustered mitochondria protein homolog"/>
    <property type="match status" value="1"/>
</dbReference>
<feature type="compositionally biased region" description="Basic and acidic residues" evidence="10">
    <location>
        <begin position="1258"/>
        <end position="1269"/>
    </location>
</feature>
<dbReference type="FunFam" id="3.30.2280.10:FF:000002">
    <property type="entry name" value="Clustered mitochondria protein homolog"/>
    <property type="match status" value="1"/>
</dbReference>
<dbReference type="SUPFAM" id="SSF48452">
    <property type="entry name" value="TPR-like"/>
    <property type="match status" value="2"/>
</dbReference>
<organism evidence="13 14">
    <name type="scientific">Monilinia fructicola</name>
    <name type="common">Brown rot fungus</name>
    <name type="synonym">Ciboria fructicola</name>
    <dbReference type="NCBI Taxonomy" id="38448"/>
    <lineage>
        <taxon>Eukaryota</taxon>
        <taxon>Fungi</taxon>
        <taxon>Dikarya</taxon>
        <taxon>Ascomycota</taxon>
        <taxon>Pezizomycotina</taxon>
        <taxon>Leotiomycetes</taxon>
        <taxon>Helotiales</taxon>
        <taxon>Sclerotiniaceae</taxon>
        <taxon>Monilinia</taxon>
    </lineage>
</organism>
<dbReference type="SUPFAM" id="SSF103107">
    <property type="entry name" value="Hypothetical protein c14orf129, hspc210"/>
    <property type="match status" value="1"/>
</dbReference>
<dbReference type="PANTHER" id="PTHR12601:SF6">
    <property type="entry name" value="CLUSTERED MITOCHONDRIA PROTEIN HOMOLOG"/>
    <property type="match status" value="1"/>
</dbReference>
<dbReference type="GO" id="GO:0003729">
    <property type="term" value="F:mRNA binding"/>
    <property type="evidence" value="ECO:0007669"/>
    <property type="project" value="TreeGrafter"/>
</dbReference>
<comment type="function">
    <text evidence="8">mRNA-binding protein involved in proper cytoplasmic distribution of mitochondria.</text>
</comment>
<evidence type="ECO:0000256" key="10">
    <source>
        <dbReference type="SAM" id="MobiDB-lite"/>
    </source>
</evidence>
<feature type="region of interest" description="Disordered" evidence="10">
    <location>
        <begin position="913"/>
        <end position="970"/>
    </location>
</feature>
<dbReference type="SUPFAM" id="SSF103481">
    <property type="entry name" value="Multidrug resistance efflux transporter EmrE"/>
    <property type="match status" value="1"/>
</dbReference>
<evidence type="ECO:0000256" key="4">
    <source>
        <dbReference type="ARBA" id="ARBA00022737"/>
    </source>
</evidence>
<feature type="region of interest" description="Disordered" evidence="10">
    <location>
        <begin position="1284"/>
        <end position="1305"/>
    </location>
</feature>
<keyword evidence="2 8" id="KW-0963">Cytoplasm</keyword>
<dbReference type="EMBL" id="VICG01000009">
    <property type="protein sequence ID" value="KAA8568503.1"/>
    <property type="molecule type" value="Genomic_DNA"/>
</dbReference>
<dbReference type="InterPro" id="IPR028275">
    <property type="entry name" value="CLU_N"/>
</dbReference>
<feature type="region of interest" description="Disordered" evidence="10">
    <location>
        <begin position="630"/>
        <end position="687"/>
    </location>
</feature>
<dbReference type="GO" id="GO:0048312">
    <property type="term" value="P:intracellular distribution of mitochondria"/>
    <property type="evidence" value="ECO:0007669"/>
    <property type="project" value="TreeGrafter"/>
</dbReference>
<dbReference type="SMART" id="SM00028">
    <property type="entry name" value="TPR"/>
    <property type="match status" value="3"/>
</dbReference>
<dbReference type="HAMAP" id="MF_03013">
    <property type="entry name" value="CLU"/>
    <property type="match status" value="1"/>
</dbReference>
<dbReference type="Pfam" id="PF13236">
    <property type="entry name" value="CLU"/>
    <property type="match status" value="1"/>
</dbReference>
<feature type="transmembrane region" description="Helical" evidence="11">
    <location>
        <begin position="1702"/>
        <end position="1721"/>
    </location>
</feature>
<name>A0A5M9JJG8_MONFR</name>
<comment type="subunit">
    <text evidence="8">May associate with the eukaryotic translation initiation factor 3 (eIF-3) complex.</text>
</comment>
<dbReference type="CDD" id="cd15466">
    <property type="entry name" value="CLU-central"/>
    <property type="match status" value="1"/>
</dbReference>
<dbReference type="InterPro" id="IPR019734">
    <property type="entry name" value="TPR_rpt"/>
</dbReference>
<evidence type="ECO:0000256" key="6">
    <source>
        <dbReference type="ARBA" id="ARBA00022989"/>
    </source>
</evidence>
<keyword evidence="8" id="KW-0694">RNA-binding</keyword>
<feature type="domain" description="Clu" evidence="12">
    <location>
        <begin position="336"/>
        <end position="580"/>
    </location>
</feature>
<evidence type="ECO:0000313" key="14">
    <source>
        <dbReference type="Proteomes" id="UP000322873"/>
    </source>
</evidence>
<evidence type="ECO:0000256" key="5">
    <source>
        <dbReference type="ARBA" id="ARBA00022803"/>
    </source>
</evidence>
<feature type="transmembrane region" description="Helical" evidence="11">
    <location>
        <begin position="1533"/>
        <end position="1555"/>
    </location>
</feature>
<dbReference type="PROSITE" id="PS51823">
    <property type="entry name" value="CLU"/>
    <property type="match status" value="1"/>
</dbReference>
<dbReference type="Gene3D" id="3.30.2280.10">
    <property type="entry name" value="Hypothetical protein (hspc210)"/>
    <property type="match status" value="1"/>
</dbReference>
<dbReference type="GO" id="GO:0000139">
    <property type="term" value="C:Golgi membrane"/>
    <property type="evidence" value="ECO:0007669"/>
    <property type="project" value="InterPro"/>
</dbReference>
<evidence type="ECO:0000313" key="13">
    <source>
        <dbReference type="EMBL" id="KAA8568503.1"/>
    </source>
</evidence>
<accession>A0A5M9JJG8</accession>
<dbReference type="Pfam" id="PF04142">
    <property type="entry name" value="Nuc_sug_transp"/>
    <property type="match status" value="1"/>
</dbReference>
<feature type="transmembrane region" description="Helical" evidence="11">
    <location>
        <begin position="1670"/>
        <end position="1690"/>
    </location>
</feature>
<dbReference type="Proteomes" id="UP000322873">
    <property type="component" value="Unassembled WGS sequence"/>
</dbReference>
<dbReference type="Gene3D" id="1.25.40.10">
    <property type="entry name" value="Tetratricopeptide repeat domain"/>
    <property type="match status" value="2"/>
</dbReference>
<feature type="compositionally biased region" description="Basic residues" evidence="10">
    <location>
        <begin position="1288"/>
        <end position="1302"/>
    </location>
</feature>
<dbReference type="Pfam" id="PF05303">
    <property type="entry name" value="GSKIP_dom"/>
    <property type="match status" value="1"/>
</dbReference>
<feature type="compositionally biased region" description="Low complexity" evidence="10">
    <location>
        <begin position="1"/>
        <end position="16"/>
    </location>
</feature>
<evidence type="ECO:0000256" key="9">
    <source>
        <dbReference type="PROSITE-ProRule" id="PRU00339"/>
    </source>
</evidence>
<feature type="compositionally biased region" description="Basic and acidic residues" evidence="10">
    <location>
        <begin position="668"/>
        <end position="687"/>
    </location>
</feature>
<feature type="region of interest" description="Disordered" evidence="10">
    <location>
        <begin position="1"/>
        <end position="29"/>
    </location>
</feature>
<keyword evidence="3 11" id="KW-0812">Transmembrane</keyword>
<comment type="similarity">
    <text evidence="8">Belongs to the CLU family.</text>
</comment>
<keyword evidence="14" id="KW-1185">Reference proteome</keyword>
<comment type="subcellular location">
    <subcellularLocation>
        <location evidence="8">Cytoplasm</location>
    </subcellularLocation>
    <subcellularLocation>
        <location evidence="1">Membrane</location>
        <topology evidence="1">Multi-pass membrane protein</topology>
    </subcellularLocation>
</comment>
<dbReference type="InterPro" id="IPR007967">
    <property type="entry name" value="GSKIP_dom"/>
</dbReference>
<dbReference type="PROSITE" id="PS50005">
    <property type="entry name" value="TPR"/>
    <property type="match status" value="1"/>
</dbReference>
<feature type="compositionally biased region" description="Polar residues" evidence="10">
    <location>
        <begin position="913"/>
        <end position="929"/>
    </location>
</feature>
<keyword evidence="6 11" id="KW-1133">Transmembrane helix</keyword>
<evidence type="ECO:0000256" key="7">
    <source>
        <dbReference type="ARBA" id="ARBA00023136"/>
    </source>
</evidence>
<feature type="transmembrane region" description="Helical" evidence="11">
    <location>
        <begin position="1478"/>
        <end position="1503"/>
    </location>
</feature>
<keyword evidence="7 11" id="KW-0472">Membrane</keyword>
<feature type="region of interest" description="Disordered" evidence="10">
    <location>
        <begin position="1221"/>
        <end position="1269"/>
    </location>
</feature>
<dbReference type="InterPro" id="IPR027523">
    <property type="entry name" value="CLU_prot"/>
</dbReference>
<reference evidence="13 14" key="1">
    <citation type="submission" date="2019-06" db="EMBL/GenBank/DDBJ databases">
        <title>Genome Sequence of the Brown Rot Fungal Pathogen Monilinia fructicola.</title>
        <authorList>
            <person name="De Miccolis Angelini R.M."/>
            <person name="Landi L."/>
            <person name="Abate D."/>
            <person name="Pollastro S."/>
            <person name="Romanazzi G."/>
            <person name="Faretra F."/>
        </authorList>
    </citation>
    <scope>NUCLEOTIDE SEQUENCE [LARGE SCALE GENOMIC DNA]</scope>
    <source>
        <strain evidence="13 14">Mfrc123</strain>
    </source>
</reference>
<evidence type="ECO:0000259" key="12">
    <source>
        <dbReference type="PROSITE" id="PS51823"/>
    </source>
</evidence>
<protein>
    <recommendedName>
        <fullName evidence="8">Clustered mitochondria protein homolog</fullName>
    </recommendedName>
    <alternativeName>
        <fullName evidence="8">Protein TIF31 homolog</fullName>
    </alternativeName>
</protein>
<sequence length="1822" mass="200524">MAVTNEVNNTTSETPTDVPSSSEKLATDENAVANGVGHEEEDGGEAGGEVFQLTVVLPREPHKIQIIVSSQEAIHDVRQSIIELPGTFQYSCFHLEHKGERINDFVQISEVPGLAADSEIHLVEDPYTEKEARIHIVRVRELIGAAGDRTDTLNGIISGASLLDSITSAESSQDGTSTAPSHPMVGFDFQASGNLSTLVPKAQEPGPKTVKSISVSPWNPPPYHLRQKGHLLYLQVTTNEGEQFQITSHVSGFYVNKSSTGKFDPSPKSAPKAHSAHSLLALLGDLSPSFEDSFKRLQEYSNTKEPLATFQITNATPSNPWVVPSASAPLVAHQADITRTQENYLIAGVENSETLRDWNEEFQSTRELPKETVQDRVFRERLTSKLFADYNDAAARGAILVARGEIAPLNPTEGKDAQIFVYNNVFFSFGADGVGTFASEGGDEAARAAVGKDVMGVRMVNQLDIDGLFTPGTVVVDYLGKRIVGQSIVPGIFKQRDPGENQIDYGAVDGKDIVASDEKFVPVFEKLSKALKVKKHAVWDKDAKRHDLEGSIETKGLLGTDGRKYVLDLYRVTPLDITWMEEVGTALDSPKETDAAIESAYPHRMTVIRPELVESYWKVKMREWVNGELERKRQAQKAVEPTAEGKEPEAAAEASVPAKAEETTENGEAAKDESEKEAEPSKPAADQERIDIADFKFALNPDAFSGQQPQTDEEKAEFAEDEQQVRLVGEYLRKTVLPELVHDLKEGDVGFPMDGQSLSRLLHKRGINIRYLGQLATLADGKRLESLRVLAVQEMVSRAFKHVAGNYLRYLPIPLTSACIAHLFNCLLGTDLNPAPKPDVDQAMAALYPEADLKFKEVTPESLKKEIEVQVLRRYRYTLDATWTTAIKHLQLLREVSLKLGIQLEMKPYHFTKQSQTEAKSAPPTTNGDATKDAVPNGKSTNGKKKKKSARDNSPASIPSANASSPVTFNPDDILNTVPIIKEASPRSSLAEEALEAGRISLLQDQKKLGQELLLESLSLHEQIYGILHPEVARVYNSLSMLYYQLDEKEAAMELARKAVIVSERTLGVDNAETLLNYLNLGLVSHASGETKLALTYIKHALNLWKVVYGPNHPDSITTINNAAVMLQHLKEYHDSRTWFEASLKICEEVYGKHSINAATLLFQLAQALALDQDSKSAVNRMRESYNIFLTELGAEDKNTKEAEKWLEQLTQNAVSIAKHAKDAQARRNRAGIRVSPRVTLGQTQLQPQVGQTAEAAAGRDSHSSRGLDSRSIDELLKFIEGSEQGNKNKKRPGRSNPKRRGGAAAVADSFTSDSTSHIYICIAIVISNKIHRVIRWVCSSIVNMAISQKVLIPFLVAMMLVTGVCNTLLTKYQDNVCVRNCDDPNPKKRALFEQPVIQTAQMFIGEMGCWLFVGGLSLYRRYLANNTKPEENGYEAVDTHDVEVTDNDGASILSSATTKALAASAEEDRIPLVGWRVLLLALPAICDICGTTLMNVGLLFVVPSIYQMTRGALVLFVGLFSVVFLKRKLHLFQWFALVTVVLGVAVVGLAGSLYQDDKAAPSSIALAHDALKLAARQARTPEALRAIIGVFLIAGAQIFTASQFVLEEYILENYALEPLKVVGWEGLFGFGVTIFGMIILHLAVGRTAAGRYGYFDLVEGWRQITQYKAIGVSSVLIMISIGGFNFFGLSVTRTVSATSRSTIDTCRTLFIWIVSLFLGWESFKWLQVLGFALLVYGTFLFNDLVRPPMKSCIVREEVEELLPEEPIEHIIKRLDSFATYIDKSHAVKSMHTFLVVSDNHGSVEALVGGANGVQGFMRVSL</sequence>
<dbReference type="InterPro" id="IPR023231">
    <property type="entry name" value="GSKIP_dom_sf"/>
</dbReference>
<evidence type="ECO:0000256" key="3">
    <source>
        <dbReference type="ARBA" id="ARBA00022692"/>
    </source>
</evidence>
<proteinExistence type="inferred from homology"/>
<evidence type="ECO:0000256" key="1">
    <source>
        <dbReference type="ARBA" id="ARBA00004141"/>
    </source>
</evidence>
<dbReference type="FunFam" id="1.25.40.10:FF:000293">
    <property type="entry name" value="Clustered mitochondria protein homolog"/>
    <property type="match status" value="1"/>
</dbReference>
<dbReference type="VEuPathDB" id="FungiDB:MFRU_012g00730"/>
<evidence type="ECO:0000256" key="11">
    <source>
        <dbReference type="SAM" id="Phobius"/>
    </source>
</evidence>
<feature type="repeat" description="TPR" evidence="9">
    <location>
        <begin position="1033"/>
        <end position="1066"/>
    </location>
</feature>
<keyword evidence="5 9" id="KW-0802">TPR repeat</keyword>
<evidence type="ECO:0000256" key="2">
    <source>
        <dbReference type="ARBA" id="ARBA00022490"/>
    </source>
</evidence>
<dbReference type="PANTHER" id="PTHR12601">
    <property type="entry name" value="EUKARYOTIC TRANSLATION INITIATION FACTOR 3 SUBUNIT EIF-3"/>
    <property type="match status" value="1"/>
</dbReference>
<dbReference type="InterPro" id="IPR011990">
    <property type="entry name" value="TPR-like_helical_dom_sf"/>
</dbReference>
<dbReference type="Pfam" id="PF13374">
    <property type="entry name" value="TPR_10"/>
    <property type="match status" value="2"/>
</dbReference>
<feature type="compositionally biased region" description="Low complexity" evidence="10">
    <location>
        <begin position="953"/>
        <end position="966"/>
    </location>
</feature>
<keyword evidence="4" id="KW-0677">Repeat</keyword>
<comment type="caution">
    <text evidence="13">The sequence shown here is derived from an EMBL/GenBank/DDBJ whole genome shotgun (WGS) entry which is preliminary data.</text>
</comment>
<dbReference type="VEuPathDB" id="FungiDB:MFRU_012g00720"/>
<feature type="transmembrane region" description="Helical" evidence="11">
    <location>
        <begin position="1351"/>
        <end position="1370"/>
    </location>
</feature>
<feature type="transmembrane region" description="Helical" evidence="11">
    <location>
        <begin position="1628"/>
        <end position="1650"/>
    </location>
</feature>
<dbReference type="InterPro" id="IPR025697">
    <property type="entry name" value="CLU_dom"/>
</dbReference>
<dbReference type="InterPro" id="IPR007271">
    <property type="entry name" value="Nuc_sug_transpt"/>
</dbReference>
<dbReference type="Pfam" id="PF12807">
    <property type="entry name" value="eIF3_p135"/>
    <property type="match status" value="1"/>
</dbReference>
<feature type="compositionally biased region" description="Polar residues" evidence="10">
    <location>
        <begin position="1241"/>
        <end position="1252"/>
    </location>
</feature>
<feature type="transmembrane region" description="Helical" evidence="11">
    <location>
        <begin position="1509"/>
        <end position="1526"/>
    </location>
</feature>
<dbReference type="Pfam" id="PF15044">
    <property type="entry name" value="CLU_N"/>
    <property type="match status" value="1"/>
</dbReference>
<dbReference type="InterPro" id="IPR033646">
    <property type="entry name" value="CLU-central"/>
</dbReference>
<dbReference type="Pfam" id="PF13424">
    <property type="entry name" value="TPR_12"/>
    <property type="match status" value="1"/>
</dbReference>
<feature type="transmembrane region" description="Helical" evidence="11">
    <location>
        <begin position="1587"/>
        <end position="1607"/>
    </location>
</feature>
<dbReference type="GO" id="GO:0015165">
    <property type="term" value="F:pyrimidine nucleotide-sugar transmembrane transporter activity"/>
    <property type="evidence" value="ECO:0007669"/>
    <property type="project" value="InterPro"/>
</dbReference>
<dbReference type="InterPro" id="IPR037185">
    <property type="entry name" value="EmrE-like"/>
</dbReference>
<dbReference type="GO" id="GO:0007005">
    <property type="term" value="P:mitochondrion organization"/>
    <property type="evidence" value="ECO:0007669"/>
    <property type="project" value="UniProtKB-UniRule"/>
</dbReference>
<gene>
    <name evidence="8" type="primary">CLU1</name>
    <name evidence="8" type="synonym">TIF31</name>
    <name evidence="13" type="ORF">EYC84_007531</name>
</gene>
<evidence type="ECO:0000256" key="8">
    <source>
        <dbReference type="HAMAP-Rule" id="MF_03013"/>
    </source>
</evidence>